<keyword evidence="1" id="KW-0812">Transmembrane</keyword>
<accession>A0A224VHN5</accession>
<dbReference type="EMBL" id="PUFL01000047">
    <property type="protein sequence ID" value="TDG92087.1"/>
    <property type="molecule type" value="Genomic_DNA"/>
</dbReference>
<dbReference type="Proteomes" id="UP000294668">
    <property type="component" value="Unassembled WGS sequence"/>
</dbReference>
<proteinExistence type="predicted"/>
<reference evidence="3 5" key="2">
    <citation type="journal article" date="2019" name="Appl. Microbiol. Biotechnol.">
        <title>Uncovering carbohydrate metabolism through a genotype-phenotype association study of 56 lactic acid bacteria genomes.</title>
        <authorList>
            <person name="Buron-Moles G."/>
            <person name="Chailyan A."/>
            <person name="Dolejs I."/>
            <person name="Forster J."/>
            <person name="Miks M.H."/>
        </authorList>
    </citation>
    <scope>NUCLEOTIDE SEQUENCE [LARGE SCALE GENOMIC DNA]</scope>
    <source>
        <strain evidence="3 5">DSM 10551</strain>
    </source>
</reference>
<organism evidence="2 4">
    <name type="scientific">Lentilactobacillus parakefiri</name>
    <dbReference type="NCBI Taxonomy" id="152332"/>
    <lineage>
        <taxon>Bacteria</taxon>
        <taxon>Bacillati</taxon>
        <taxon>Bacillota</taxon>
        <taxon>Bacilli</taxon>
        <taxon>Lactobacillales</taxon>
        <taxon>Lactobacillaceae</taxon>
        <taxon>Lentilactobacillus</taxon>
    </lineage>
</organism>
<dbReference type="EMBL" id="BDGB01000054">
    <property type="protein sequence ID" value="GAW72011.1"/>
    <property type="molecule type" value="Genomic_DNA"/>
</dbReference>
<gene>
    <name evidence="3" type="ORF">C5L28_001478</name>
    <name evidence="2" type="ORF">LPKJCM_01119</name>
</gene>
<dbReference type="Proteomes" id="UP000214739">
    <property type="component" value="Unassembled WGS sequence"/>
</dbReference>
<comment type="caution">
    <text evidence="2">The sequence shown here is derived from an EMBL/GenBank/DDBJ whole genome shotgun (WGS) entry which is preliminary data.</text>
</comment>
<reference evidence="2 4" key="1">
    <citation type="journal article" date="2017" name="Biosci Microbiota Food Health">
        <title>Genomic characterization reconfirms the taxonomic status of Lactobacillus parakefiri.</title>
        <authorList>
            <person name="Tanizawa Y."/>
            <person name="Kobayashi H."/>
            <person name="Kaminuma E."/>
            <person name="Sakamoto M."/>
            <person name="Ohkuma M."/>
            <person name="Nakamura Y."/>
            <person name="Arita M."/>
            <person name="Tohno M."/>
        </authorList>
    </citation>
    <scope>NUCLEOTIDE SEQUENCE [LARGE SCALE GENOMIC DNA]</scope>
    <source>
        <strain evidence="2 4">JCM 8573</strain>
    </source>
</reference>
<evidence type="ECO:0000313" key="2">
    <source>
        <dbReference type="EMBL" id="GAW72011.1"/>
    </source>
</evidence>
<evidence type="ECO:0000256" key="1">
    <source>
        <dbReference type="SAM" id="Phobius"/>
    </source>
</evidence>
<reference evidence="3" key="3">
    <citation type="submission" date="2019-02" db="EMBL/GenBank/DDBJ databases">
        <authorList>
            <person name="Buron G."/>
            <person name="Chaylann A."/>
            <person name="Dolejs I."/>
            <person name="Forster J."/>
            <person name="Miks M.H."/>
        </authorList>
    </citation>
    <scope>NUCLEOTIDE SEQUENCE</scope>
    <source>
        <strain evidence="3">DSM 10551</strain>
    </source>
</reference>
<keyword evidence="1" id="KW-0472">Membrane</keyword>
<keyword evidence="1" id="KW-1133">Transmembrane helix</keyword>
<dbReference type="RefSeq" id="WP_263851680.1">
    <property type="nucleotide sequence ID" value="NZ_BAAAXO010000020.1"/>
</dbReference>
<evidence type="ECO:0000313" key="5">
    <source>
        <dbReference type="Proteomes" id="UP000294668"/>
    </source>
</evidence>
<evidence type="ECO:0000313" key="4">
    <source>
        <dbReference type="Proteomes" id="UP000214739"/>
    </source>
</evidence>
<name>A0A224VHN5_9LACO</name>
<dbReference type="AlphaFoldDB" id="A0A224VHN5"/>
<protein>
    <submittedName>
        <fullName evidence="2">Uncharacterized protein</fullName>
    </submittedName>
</protein>
<keyword evidence="5" id="KW-1185">Reference proteome</keyword>
<feature type="transmembrane region" description="Helical" evidence="1">
    <location>
        <begin position="21"/>
        <end position="38"/>
    </location>
</feature>
<evidence type="ECO:0000313" key="3">
    <source>
        <dbReference type="EMBL" id="TDG92087.1"/>
    </source>
</evidence>
<sequence length="42" mass="4734">MILLKAKHVTIEAKRTTAKEAVKGLIGWLGLGLIFWGINKWQ</sequence>